<evidence type="ECO:0000256" key="1">
    <source>
        <dbReference type="SAM" id="MobiDB-lite"/>
    </source>
</evidence>
<comment type="caution">
    <text evidence="2">The sequence shown here is derived from an EMBL/GenBank/DDBJ whole genome shotgun (WGS) entry which is preliminary data.</text>
</comment>
<evidence type="ECO:0000313" key="3">
    <source>
        <dbReference type="Proteomes" id="UP001630127"/>
    </source>
</evidence>
<feature type="region of interest" description="Disordered" evidence="1">
    <location>
        <begin position="111"/>
        <end position="266"/>
    </location>
</feature>
<dbReference type="Proteomes" id="UP001630127">
    <property type="component" value="Unassembled WGS sequence"/>
</dbReference>
<dbReference type="AlphaFoldDB" id="A0ABD2ZFM8"/>
<feature type="region of interest" description="Disordered" evidence="1">
    <location>
        <begin position="450"/>
        <end position="480"/>
    </location>
</feature>
<accession>A0ABD2ZFM8</accession>
<proteinExistence type="predicted"/>
<sequence>MCGPRAGNKDGESCDSCDNQQPVTVQTEQIHVQGTKYQESVEESSKLQHWCMIRDKVYKGFGTKIYEGAVESYNTVTHKFKVVYHNRCFDEIEGCDLISYLLHHRNIDSGENASPNVPVQHSRNSGCRDNSGDQNASPNAPVQPSKKLPRRNNGGGENASPAAPAQPSRGLPHWYTSGKMTAKDSNDGGKVRTRPLMMRAVNGFFSSKPKRVRKRRGKSASRKRTRENVNQTSPVEPSSEVRGRKRAQNAGDINPPKQASKRRVDCSSKRRLLYQEYKSSDYVYYSPSADELSIWKMNRARAGSSIHVPIYIDSSDFSLEHEPSTVTFQTAESAVHGVVNQEAPEYAEGVVSSYNNNATMTFKTATDNGDYGETIPIKGIEIHLPWDLTRDENLAEKASPQLSTGGRGCTKNMHNESPGFHVQGDDVPLPEHGSTSGLWRSLRKRNQVYNHEGPTTFGRKLPRNAHEKPGKGGSAKKKCTSLRMQAMPSYYFP</sequence>
<organism evidence="2 3">
    <name type="scientific">Cinchona calisaya</name>
    <dbReference type="NCBI Taxonomy" id="153742"/>
    <lineage>
        <taxon>Eukaryota</taxon>
        <taxon>Viridiplantae</taxon>
        <taxon>Streptophyta</taxon>
        <taxon>Embryophyta</taxon>
        <taxon>Tracheophyta</taxon>
        <taxon>Spermatophyta</taxon>
        <taxon>Magnoliopsida</taxon>
        <taxon>eudicotyledons</taxon>
        <taxon>Gunneridae</taxon>
        <taxon>Pentapetalae</taxon>
        <taxon>asterids</taxon>
        <taxon>lamiids</taxon>
        <taxon>Gentianales</taxon>
        <taxon>Rubiaceae</taxon>
        <taxon>Cinchonoideae</taxon>
        <taxon>Cinchoneae</taxon>
        <taxon>Cinchona</taxon>
    </lineage>
</organism>
<evidence type="ECO:0000313" key="2">
    <source>
        <dbReference type="EMBL" id="KAL3517631.1"/>
    </source>
</evidence>
<dbReference type="EMBL" id="JBJUIK010000009">
    <property type="protein sequence ID" value="KAL3517631.1"/>
    <property type="molecule type" value="Genomic_DNA"/>
</dbReference>
<keyword evidence="3" id="KW-1185">Reference proteome</keyword>
<reference evidence="2 3" key="1">
    <citation type="submission" date="2024-11" db="EMBL/GenBank/DDBJ databases">
        <title>A near-complete genome assembly of Cinchona calisaya.</title>
        <authorList>
            <person name="Lian D.C."/>
            <person name="Zhao X.W."/>
            <person name="Wei L."/>
        </authorList>
    </citation>
    <scope>NUCLEOTIDE SEQUENCE [LARGE SCALE GENOMIC DNA]</scope>
    <source>
        <tissue evidence="2">Nenye</tissue>
    </source>
</reference>
<gene>
    <name evidence="2" type="ORF">ACH5RR_020220</name>
</gene>
<feature type="compositionally biased region" description="Basic residues" evidence="1">
    <location>
        <begin position="208"/>
        <end position="225"/>
    </location>
</feature>
<protein>
    <submittedName>
        <fullName evidence="2">Uncharacterized protein</fullName>
    </submittedName>
</protein>
<feature type="compositionally biased region" description="Basic and acidic residues" evidence="1">
    <location>
        <begin position="181"/>
        <end position="190"/>
    </location>
</feature>
<feature type="compositionally biased region" description="Polar residues" evidence="1">
    <location>
        <begin position="111"/>
        <end position="142"/>
    </location>
</feature>
<name>A0ABD2ZFM8_9GENT</name>
<feature type="region of interest" description="Disordered" evidence="1">
    <location>
        <begin position="414"/>
        <end position="438"/>
    </location>
</feature>